<dbReference type="Pfam" id="PF01926">
    <property type="entry name" value="MMR_HSR1"/>
    <property type="match status" value="1"/>
</dbReference>
<evidence type="ECO:0000256" key="6">
    <source>
        <dbReference type="ARBA" id="ARBA00023134"/>
    </source>
</evidence>
<dbReference type="OrthoDB" id="391988at2759"/>
<proteinExistence type="inferred from homology"/>
<comment type="similarity">
    <text evidence="2">Belongs to the TRAFAC class TrmE-Era-EngA-EngB-Septin-like GTPase superfamily. EngB GTPase family.</text>
</comment>
<evidence type="ECO:0000259" key="9">
    <source>
        <dbReference type="PROSITE" id="PS51706"/>
    </source>
</evidence>
<evidence type="ECO:0000313" key="10">
    <source>
        <dbReference type="EMBL" id="KAG0328751.1"/>
    </source>
</evidence>
<keyword evidence="5" id="KW-0460">Magnesium</keyword>
<dbReference type="InterPro" id="IPR030393">
    <property type="entry name" value="G_ENGB_dom"/>
</dbReference>
<dbReference type="GO" id="GO:0005525">
    <property type="term" value="F:GTP binding"/>
    <property type="evidence" value="ECO:0007669"/>
    <property type="project" value="UniProtKB-KW"/>
</dbReference>
<dbReference type="PROSITE" id="PS51706">
    <property type="entry name" value="G_ENGB"/>
    <property type="match status" value="1"/>
</dbReference>
<comment type="cofactor">
    <cofactor evidence="1">
        <name>Mg(2+)</name>
        <dbReference type="ChEBI" id="CHEBI:18420"/>
    </cofactor>
</comment>
<dbReference type="SUPFAM" id="SSF52540">
    <property type="entry name" value="P-loop containing nucleoside triphosphate hydrolases"/>
    <property type="match status" value="1"/>
</dbReference>
<evidence type="ECO:0000256" key="5">
    <source>
        <dbReference type="ARBA" id="ARBA00022842"/>
    </source>
</evidence>
<feature type="coiled-coil region" evidence="7">
    <location>
        <begin position="240"/>
        <end position="267"/>
    </location>
</feature>
<organism evidence="10 11">
    <name type="scientific">Dissophora globulifera</name>
    <dbReference type="NCBI Taxonomy" id="979702"/>
    <lineage>
        <taxon>Eukaryota</taxon>
        <taxon>Fungi</taxon>
        <taxon>Fungi incertae sedis</taxon>
        <taxon>Mucoromycota</taxon>
        <taxon>Mortierellomycotina</taxon>
        <taxon>Mortierellomycetes</taxon>
        <taxon>Mortierellales</taxon>
        <taxon>Mortierellaceae</taxon>
        <taxon>Dissophora</taxon>
    </lineage>
</organism>
<keyword evidence="7" id="KW-0175">Coiled coil</keyword>
<dbReference type="HAMAP" id="MF_00321">
    <property type="entry name" value="GTPase_EngB"/>
    <property type="match status" value="1"/>
</dbReference>
<evidence type="ECO:0000256" key="7">
    <source>
        <dbReference type="SAM" id="Coils"/>
    </source>
</evidence>
<dbReference type="PANTHER" id="PTHR47560:SF1">
    <property type="entry name" value="EXPRESSED PROTEIN"/>
    <property type="match status" value="1"/>
</dbReference>
<dbReference type="NCBIfam" id="TIGR03598">
    <property type="entry name" value="GTPase_YsxC"/>
    <property type="match status" value="1"/>
</dbReference>
<dbReference type="Gene3D" id="3.40.50.300">
    <property type="entry name" value="P-loop containing nucleotide triphosphate hydrolases"/>
    <property type="match status" value="1"/>
</dbReference>
<gene>
    <name evidence="10" type="ORF">BGZ99_004611</name>
</gene>
<protein>
    <recommendedName>
        <fullName evidence="9">EngB-type G domain-containing protein</fullName>
    </recommendedName>
</protein>
<keyword evidence="4" id="KW-0547">Nucleotide-binding</keyword>
<dbReference type="GO" id="GO:0046872">
    <property type="term" value="F:metal ion binding"/>
    <property type="evidence" value="ECO:0007669"/>
    <property type="project" value="UniProtKB-KW"/>
</dbReference>
<keyword evidence="11" id="KW-1185">Reference proteome</keyword>
<evidence type="ECO:0000256" key="3">
    <source>
        <dbReference type="ARBA" id="ARBA00022723"/>
    </source>
</evidence>
<keyword evidence="6" id="KW-0342">GTP-binding</keyword>
<dbReference type="CDD" id="cd01876">
    <property type="entry name" value="YihA_EngB"/>
    <property type="match status" value="1"/>
</dbReference>
<evidence type="ECO:0000256" key="2">
    <source>
        <dbReference type="ARBA" id="ARBA00009638"/>
    </source>
</evidence>
<dbReference type="InterPro" id="IPR019987">
    <property type="entry name" value="GTP-bd_ribosome_bio_YsxC"/>
</dbReference>
<dbReference type="InterPro" id="IPR006073">
    <property type="entry name" value="GTP-bd"/>
</dbReference>
<comment type="caution">
    <text evidence="10">The sequence shown here is derived from an EMBL/GenBank/DDBJ whole genome shotgun (WGS) entry which is preliminary data.</text>
</comment>
<name>A0A9P6RTS0_9FUNG</name>
<dbReference type="Proteomes" id="UP000738325">
    <property type="component" value="Unassembled WGS sequence"/>
</dbReference>
<dbReference type="EMBL" id="JAAAIP010000029">
    <property type="protein sequence ID" value="KAG0328751.1"/>
    <property type="molecule type" value="Genomic_DNA"/>
</dbReference>
<feature type="domain" description="EngB-type G" evidence="9">
    <location>
        <begin position="265"/>
        <end position="442"/>
    </location>
</feature>
<evidence type="ECO:0000256" key="1">
    <source>
        <dbReference type="ARBA" id="ARBA00001946"/>
    </source>
</evidence>
<dbReference type="AlphaFoldDB" id="A0A9P6RTS0"/>
<evidence type="ECO:0000313" key="11">
    <source>
        <dbReference type="Proteomes" id="UP000738325"/>
    </source>
</evidence>
<feature type="region of interest" description="Disordered" evidence="8">
    <location>
        <begin position="52"/>
        <end position="101"/>
    </location>
</feature>
<dbReference type="InterPro" id="IPR005225">
    <property type="entry name" value="Small_GTP-bd"/>
</dbReference>
<evidence type="ECO:0000256" key="4">
    <source>
        <dbReference type="ARBA" id="ARBA00022741"/>
    </source>
</evidence>
<dbReference type="InterPro" id="IPR027417">
    <property type="entry name" value="P-loop_NTPase"/>
</dbReference>
<reference evidence="10" key="1">
    <citation type="journal article" date="2020" name="Fungal Divers.">
        <title>Resolving the Mortierellaceae phylogeny through synthesis of multi-gene phylogenetics and phylogenomics.</title>
        <authorList>
            <person name="Vandepol N."/>
            <person name="Liber J."/>
            <person name="Desiro A."/>
            <person name="Na H."/>
            <person name="Kennedy M."/>
            <person name="Barry K."/>
            <person name="Grigoriev I.V."/>
            <person name="Miller A.N."/>
            <person name="O'Donnell K."/>
            <person name="Stajich J.E."/>
            <person name="Bonito G."/>
        </authorList>
    </citation>
    <scope>NUCLEOTIDE SEQUENCE</scope>
    <source>
        <strain evidence="10">REB-010B</strain>
    </source>
</reference>
<keyword evidence="3" id="KW-0479">Metal-binding</keyword>
<feature type="compositionally biased region" description="Low complexity" evidence="8">
    <location>
        <begin position="73"/>
        <end position="83"/>
    </location>
</feature>
<evidence type="ECO:0000256" key="8">
    <source>
        <dbReference type="SAM" id="MobiDB-lite"/>
    </source>
</evidence>
<dbReference type="PANTHER" id="PTHR47560">
    <property type="entry name" value="EXPRESSED PROTEIN"/>
    <property type="match status" value="1"/>
</dbReference>
<sequence length="457" mass="51813">MLSTGIRLTRRHADLGQLITPTIPLSGCRRSFSISNLSNARLPFFHKRLKKEPTADASPTSLTPTSIPPPAPSAKAVAPTPSSRSPSADLQPELSKRQQFKSITPSSQLMHDIRIQGLGSKAESWSFDKSSRGNKTIRPWDKKLSPEDWKKQQLERRLPPKQVWFEQRTTKVVEKEEVKFPSMRFQAGASSMKSVPSEEALLRMARPDLFDELEEINKLLQGADGEQRSGSDSATDDVQINIDAEEIDKLKQRRKQKEQEIKDSQLQEIAIVGRSNVGKSTMLNTLTESPNTARVSSKPGLTRQLNFYRCGEKFIVVDMPGYGFAFAKEEDKNNWKELIEEYLSTRRTLKRIYVMIDARHGLKVADKEFLAMLDSKSKKFQVVLTKCDLVSPPNLARCYTLVLDELKKTYRHAIAERLLMVSSYTGAGMNNLRKDILFTCGQNILVRNREQPKSTMR</sequence>
<accession>A0A9P6RTS0</accession>
<dbReference type="NCBIfam" id="TIGR00231">
    <property type="entry name" value="small_GTP"/>
    <property type="match status" value="1"/>
</dbReference>